<keyword evidence="5" id="KW-1185">Reference proteome</keyword>
<dbReference type="PANTHER" id="PTHR43877">
    <property type="entry name" value="AMINOALKYLPHOSPHONATE N-ACETYLTRANSFERASE-RELATED-RELATED"/>
    <property type="match status" value="1"/>
</dbReference>
<reference evidence="4 5" key="1">
    <citation type="submission" date="2020-08" db="EMBL/GenBank/DDBJ databases">
        <title>Sequencing the genomes of 1000 actinobacteria strains.</title>
        <authorList>
            <person name="Klenk H.-P."/>
        </authorList>
    </citation>
    <scope>NUCLEOTIDE SEQUENCE [LARGE SCALE GENOMIC DNA]</scope>
    <source>
        <strain evidence="4 5">DSM 19079</strain>
    </source>
</reference>
<evidence type="ECO:0000256" key="1">
    <source>
        <dbReference type="ARBA" id="ARBA00022679"/>
    </source>
</evidence>
<organism evidence="4 5">
    <name type="scientific">Micrococcus flavus</name>
    <dbReference type="NCBI Taxonomy" id="384602"/>
    <lineage>
        <taxon>Bacteria</taxon>
        <taxon>Bacillati</taxon>
        <taxon>Actinomycetota</taxon>
        <taxon>Actinomycetes</taxon>
        <taxon>Micrococcales</taxon>
        <taxon>Micrococcaceae</taxon>
        <taxon>Micrococcus</taxon>
    </lineage>
</organism>
<dbReference type="SUPFAM" id="SSF55729">
    <property type="entry name" value="Acyl-CoA N-acyltransferases (Nat)"/>
    <property type="match status" value="1"/>
</dbReference>
<keyword evidence="2" id="KW-0012">Acyltransferase</keyword>
<dbReference type="PROSITE" id="PS51186">
    <property type="entry name" value="GNAT"/>
    <property type="match status" value="1"/>
</dbReference>
<evidence type="ECO:0000256" key="2">
    <source>
        <dbReference type="ARBA" id="ARBA00023315"/>
    </source>
</evidence>
<dbReference type="InterPro" id="IPR036188">
    <property type="entry name" value="FAD/NAD-bd_sf"/>
</dbReference>
<keyword evidence="4" id="KW-0687">Ribonucleoprotein</keyword>
<evidence type="ECO:0000313" key="4">
    <source>
        <dbReference type="EMBL" id="MBB4883917.1"/>
    </source>
</evidence>
<proteinExistence type="predicted"/>
<name>A0A7W7L583_9MICC</name>
<gene>
    <name evidence="4" type="ORF">BJ976_002268</name>
</gene>
<dbReference type="Proteomes" id="UP000560081">
    <property type="component" value="Unassembled WGS sequence"/>
</dbReference>
<dbReference type="Pfam" id="PF00583">
    <property type="entry name" value="Acetyltransf_1"/>
    <property type="match status" value="1"/>
</dbReference>
<evidence type="ECO:0000313" key="5">
    <source>
        <dbReference type="Proteomes" id="UP000560081"/>
    </source>
</evidence>
<dbReference type="AlphaFoldDB" id="A0A7W7L583"/>
<sequence>MDEHTMRHVRYPDVFALGDAGSTPNSTTGAAVRKRAPVLVENLLAEFDYSGRPTPSIPPHRDAARPCAVRLATVVPMTAHSETPAPFRIRPATLEDVPAVARVAALTFPDACPPTTPQEAKDEHIARNLNQQVIAGWITDGRHAVHVAVRPEGHDDAGTVLGYVMADLAPEEEPDVTAAVGADVRVGCLSKLYLLPEARGTGAAAALLAAGMAAMREHGLAHAWLGTSVANHRANAFYEKVGFRTVGRRRFMVGGNPEEDNVRLAAL</sequence>
<dbReference type="GO" id="GO:0005840">
    <property type="term" value="C:ribosome"/>
    <property type="evidence" value="ECO:0007669"/>
    <property type="project" value="UniProtKB-KW"/>
</dbReference>
<dbReference type="GO" id="GO:0016747">
    <property type="term" value="F:acyltransferase activity, transferring groups other than amino-acyl groups"/>
    <property type="evidence" value="ECO:0007669"/>
    <property type="project" value="InterPro"/>
</dbReference>
<protein>
    <submittedName>
        <fullName evidence="4">Ribosomal protein S18 acetylase RimI-like enzyme</fullName>
    </submittedName>
</protein>
<dbReference type="InterPro" id="IPR050832">
    <property type="entry name" value="Bact_Acetyltransf"/>
</dbReference>
<accession>A0A7W7L583</accession>
<feature type="domain" description="N-acetyltransferase" evidence="3">
    <location>
        <begin position="87"/>
        <end position="267"/>
    </location>
</feature>
<dbReference type="InterPro" id="IPR016181">
    <property type="entry name" value="Acyl_CoA_acyltransferase"/>
</dbReference>
<dbReference type="Gene3D" id="3.50.50.60">
    <property type="entry name" value="FAD/NAD(P)-binding domain"/>
    <property type="match status" value="1"/>
</dbReference>
<keyword evidence="1" id="KW-0808">Transferase</keyword>
<keyword evidence="4" id="KW-0689">Ribosomal protein</keyword>
<dbReference type="EMBL" id="JACHMC010000001">
    <property type="protein sequence ID" value="MBB4883917.1"/>
    <property type="molecule type" value="Genomic_DNA"/>
</dbReference>
<evidence type="ECO:0000259" key="3">
    <source>
        <dbReference type="PROSITE" id="PS51186"/>
    </source>
</evidence>
<comment type="caution">
    <text evidence="4">The sequence shown here is derived from an EMBL/GenBank/DDBJ whole genome shotgun (WGS) entry which is preliminary data.</text>
</comment>
<dbReference type="InterPro" id="IPR000182">
    <property type="entry name" value="GNAT_dom"/>
</dbReference>
<dbReference type="Gene3D" id="3.40.630.30">
    <property type="match status" value="1"/>
</dbReference>